<dbReference type="RefSeq" id="WP_353643363.1">
    <property type="nucleotide sequence ID" value="NZ_CP159249.1"/>
</dbReference>
<accession>A0AAU8D867</accession>
<feature type="compositionally biased region" description="Pro residues" evidence="1">
    <location>
        <begin position="126"/>
        <end position="138"/>
    </location>
</feature>
<protein>
    <recommendedName>
        <fullName evidence="3">DUF2946 domain-containing protein</fullName>
    </recommendedName>
</protein>
<sequence>MEGRRTSPGWFQTLRRDRVLFTVAATLVLLAHLFQPLAEAYAANTAKAWVICTMFGEAKSPAADGALPPPGAADDCPTCIGGPCAGMDAPPKLSAGSKPAFAAPAAYAGQFPQWLETENPPARLNEPPPAIRAPPLSA</sequence>
<evidence type="ECO:0000256" key="1">
    <source>
        <dbReference type="SAM" id="MobiDB-lite"/>
    </source>
</evidence>
<organism evidence="2">
    <name type="scientific">Mesorhizobium sp. WSM2239</name>
    <dbReference type="NCBI Taxonomy" id="3228852"/>
    <lineage>
        <taxon>Bacteria</taxon>
        <taxon>Pseudomonadati</taxon>
        <taxon>Pseudomonadota</taxon>
        <taxon>Alphaproteobacteria</taxon>
        <taxon>Hyphomicrobiales</taxon>
        <taxon>Phyllobacteriaceae</taxon>
        <taxon>Mesorhizobium</taxon>
    </lineage>
</organism>
<reference evidence="2" key="1">
    <citation type="submission" date="2024-06" db="EMBL/GenBank/DDBJ databases">
        <title>Mesorhizobium karijinii sp. nov., a symbiont of the iconic Swainsona formosa from arid Australia.</title>
        <authorList>
            <person name="Hill Y.J."/>
            <person name="Watkin E.L.J."/>
            <person name="O'Hara G.W."/>
            <person name="Terpolilli J."/>
            <person name="Tye M.L."/>
            <person name="Kohlmeier M.G."/>
        </authorList>
    </citation>
    <scope>NUCLEOTIDE SEQUENCE</scope>
    <source>
        <strain evidence="2">WSM2239</strain>
    </source>
</reference>
<dbReference type="AlphaFoldDB" id="A0AAU8D867"/>
<gene>
    <name evidence="2" type="ORF">ABVK49_01045</name>
</gene>
<dbReference type="EMBL" id="CP159249">
    <property type="protein sequence ID" value="XCG55357.1"/>
    <property type="molecule type" value="Genomic_DNA"/>
</dbReference>
<evidence type="ECO:0000313" key="2">
    <source>
        <dbReference type="EMBL" id="XCG55357.1"/>
    </source>
</evidence>
<evidence type="ECO:0008006" key="3">
    <source>
        <dbReference type="Google" id="ProtNLM"/>
    </source>
</evidence>
<proteinExistence type="predicted"/>
<feature type="region of interest" description="Disordered" evidence="1">
    <location>
        <begin position="116"/>
        <end position="138"/>
    </location>
</feature>
<name>A0AAU8D867_9HYPH</name>